<proteinExistence type="predicted"/>
<accession>A0A0C5H1C6</accession>
<dbReference type="AlphaFoldDB" id="A0A0C5H1C6"/>
<gene>
    <name evidence="1" type="ORF">pVPH1_0138</name>
</gene>
<dbReference type="RefSeq" id="WP_153274589.1">
    <property type="nucleotide sequence ID" value="NZ_KX957971.1"/>
</dbReference>
<keyword evidence="1" id="KW-0614">Plasmid</keyword>
<evidence type="ECO:0000313" key="1">
    <source>
        <dbReference type="EMBL" id="AJP18310.1"/>
    </source>
</evidence>
<sequence length="50" mass="5590">MHEQSLKNPAFLPMLVRVLELGSIEVLGSYGVLLSNGYTNPKRVMYPRGL</sequence>
<protein>
    <submittedName>
        <fullName evidence="1">Uncharacterized protein</fullName>
    </submittedName>
</protein>
<reference evidence="1" key="1">
    <citation type="journal article" date="2015" name="Antimicrob. Agents Chemother.">
        <title>Complete nucleotide sequence of a conjugative plasmid carrying bla(PER-1).</title>
        <authorList>
            <person name="Li R."/>
            <person name="Wong M.H."/>
            <person name="Zhou Y."/>
            <person name="Chan E.W."/>
            <person name="Chen S."/>
        </authorList>
    </citation>
    <scope>NUCLEOTIDE SEQUENCE</scope>
    <source>
        <strain evidence="1">V36</strain>
        <plasmid evidence="1">pVPH1</plasmid>
    </source>
</reference>
<geneLocation type="plasmid" evidence="1">
    <name>pVPH1</name>
</geneLocation>
<name>A0A0C5H1C6_VIBPH</name>
<organism evidence="1">
    <name type="scientific">Vibrio parahaemolyticus</name>
    <dbReference type="NCBI Taxonomy" id="670"/>
    <lineage>
        <taxon>Bacteria</taxon>
        <taxon>Pseudomonadati</taxon>
        <taxon>Pseudomonadota</taxon>
        <taxon>Gammaproteobacteria</taxon>
        <taxon>Vibrionales</taxon>
        <taxon>Vibrionaceae</taxon>
        <taxon>Vibrio</taxon>
    </lineage>
</organism>
<dbReference type="EMBL" id="KP688397">
    <property type="protein sequence ID" value="AJP18310.1"/>
    <property type="molecule type" value="Genomic_DNA"/>
</dbReference>